<dbReference type="VEuPathDB" id="VectorBase:AFUN014983"/>
<organism evidence="1">
    <name type="scientific">Anopheles funestus</name>
    <name type="common">African malaria mosquito</name>
    <dbReference type="NCBI Taxonomy" id="62324"/>
    <lineage>
        <taxon>Eukaryota</taxon>
        <taxon>Metazoa</taxon>
        <taxon>Ecdysozoa</taxon>
        <taxon>Arthropoda</taxon>
        <taxon>Hexapoda</taxon>
        <taxon>Insecta</taxon>
        <taxon>Pterygota</taxon>
        <taxon>Neoptera</taxon>
        <taxon>Endopterygota</taxon>
        <taxon>Diptera</taxon>
        <taxon>Nematocera</taxon>
        <taxon>Culicoidea</taxon>
        <taxon>Culicidae</taxon>
        <taxon>Anophelinae</taxon>
        <taxon>Anopheles</taxon>
    </lineage>
</organism>
<evidence type="ECO:0000313" key="1">
    <source>
        <dbReference type="EnsemblMetazoa" id="AFUN014983-PA"/>
    </source>
</evidence>
<dbReference type="AlphaFoldDB" id="A0A182S3J2"/>
<sequence>MVRFLIENNIIQIVSKSVQYNY</sequence>
<protein>
    <submittedName>
        <fullName evidence="1">Uncharacterized protein</fullName>
    </submittedName>
</protein>
<accession>A0A182S3J2</accession>
<proteinExistence type="predicted"/>
<name>A0A182S3J2_ANOFN</name>
<dbReference type="EnsemblMetazoa" id="AFUN014983-RA">
    <property type="protein sequence ID" value="AFUN014983-PA"/>
    <property type="gene ID" value="AFUN014983"/>
</dbReference>
<reference evidence="1" key="1">
    <citation type="submission" date="2020-05" db="UniProtKB">
        <authorList>
            <consortium name="EnsemblMetazoa"/>
        </authorList>
    </citation>
    <scope>IDENTIFICATION</scope>
    <source>
        <strain evidence="1">FUMOZ</strain>
    </source>
</reference>